<evidence type="ECO:0000256" key="1">
    <source>
        <dbReference type="ARBA" id="ARBA00004613"/>
    </source>
</evidence>
<dbReference type="Pfam" id="PF02083">
    <property type="entry name" value="Urotensin_II"/>
    <property type="match status" value="1"/>
</dbReference>
<evidence type="ECO:0000256" key="2">
    <source>
        <dbReference type="ARBA" id="ARBA00006719"/>
    </source>
</evidence>
<organism evidence="9 10">
    <name type="scientific">Electrophorus voltai</name>
    <dbReference type="NCBI Taxonomy" id="2609070"/>
    <lineage>
        <taxon>Eukaryota</taxon>
        <taxon>Metazoa</taxon>
        <taxon>Chordata</taxon>
        <taxon>Craniata</taxon>
        <taxon>Vertebrata</taxon>
        <taxon>Euteleostomi</taxon>
        <taxon>Actinopterygii</taxon>
        <taxon>Neopterygii</taxon>
        <taxon>Teleostei</taxon>
        <taxon>Ostariophysi</taxon>
        <taxon>Gymnotiformes</taxon>
        <taxon>Gymnotoidei</taxon>
        <taxon>Gymnotidae</taxon>
        <taxon>Electrophorus</taxon>
    </lineage>
</organism>
<dbReference type="InterPro" id="IPR001483">
    <property type="entry name" value="Urotensin_II"/>
</dbReference>
<dbReference type="PANTHER" id="PTHR14447">
    <property type="entry name" value="UROTENSIN 2"/>
    <property type="match status" value="1"/>
</dbReference>
<comment type="subcellular location">
    <subcellularLocation>
        <location evidence="1 8">Secreted</location>
    </subcellularLocation>
</comment>
<dbReference type="AlphaFoldDB" id="A0AAD9E4D1"/>
<evidence type="ECO:0000313" key="10">
    <source>
        <dbReference type="Proteomes" id="UP001239994"/>
    </source>
</evidence>
<accession>A0AAD9E4D1</accession>
<keyword evidence="3" id="KW-0964">Secreted</keyword>
<dbReference type="GO" id="GO:0097746">
    <property type="term" value="P:blood vessel diameter maintenance"/>
    <property type="evidence" value="ECO:0007669"/>
    <property type="project" value="InterPro"/>
</dbReference>
<keyword evidence="5 8" id="KW-0372">Hormone</keyword>
<comment type="caution">
    <text evidence="9">The sequence shown here is derived from an EMBL/GenBank/DDBJ whole genome shotgun (WGS) entry which is preliminary data.</text>
</comment>
<evidence type="ECO:0000256" key="5">
    <source>
        <dbReference type="ARBA" id="ARBA00022702"/>
    </source>
</evidence>
<protein>
    <recommendedName>
        <fullName evidence="11">Urotensin 2, alpha</fullName>
    </recommendedName>
</protein>
<proteinExistence type="inferred from homology"/>
<name>A0AAD9E4D1_9TELE</name>
<dbReference type="PROSITE" id="PS00984">
    <property type="entry name" value="UROTENSIN_II"/>
    <property type="match status" value="1"/>
</dbReference>
<evidence type="ECO:0000256" key="6">
    <source>
        <dbReference type="ARBA" id="ARBA00022729"/>
    </source>
</evidence>
<evidence type="ECO:0008006" key="11">
    <source>
        <dbReference type="Google" id="ProtNLM"/>
    </source>
</evidence>
<evidence type="ECO:0000256" key="7">
    <source>
        <dbReference type="ARBA" id="ARBA00023157"/>
    </source>
</evidence>
<dbReference type="Proteomes" id="UP001239994">
    <property type="component" value="Unassembled WGS sequence"/>
</dbReference>
<gene>
    <name evidence="9" type="ORF">P4O66_022479</name>
</gene>
<comment type="similarity">
    <text evidence="2 8">Belongs to the urotensin-2 family.</text>
</comment>
<dbReference type="GO" id="GO:0005179">
    <property type="term" value="F:hormone activity"/>
    <property type="evidence" value="ECO:0007669"/>
    <property type="project" value="UniProtKB-KW"/>
</dbReference>
<dbReference type="GO" id="GO:0005576">
    <property type="term" value="C:extracellular region"/>
    <property type="evidence" value="ECO:0007669"/>
    <property type="project" value="UniProtKB-SubCell"/>
</dbReference>
<evidence type="ECO:0000256" key="3">
    <source>
        <dbReference type="ARBA" id="ARBA00022525"/>
    </source>
</evidence>
<dbReference type="PANTHER" id="PTHR14447:SF0">
    <property type="entry name" value="UROTENSIN-2"/>
    <property type="match status" value="1"/>
</dbReference>
<reference evidence="9" key="1">
    <citation type="submission" date="2023-03" db="EMBL/GenBank/DDBJ databases">
        <title>Electrophorus voltai genome.</title>
        <authorList>
            <person name="Bian C."/>
        </authorList>
    </citation>
    <scope>NUCLEOTIDE SEQUENCE</scope>
    <source>
        <strain evidence="9">CB-2022</strain>
        <tissue evidence="9">Muscle</tissue>
    </source>
</reference>
<sequence length="176" mass="19028">MHGAVIHPTRSFQRRVYITTSSFSLATLAPTATAQSEPAQPWSGTSSDPEMICNLLLSYTLFLLSVSSLLAYPVSDVADMLYSRPGSLEEVGAVGPDELSVSGINGLLLQRAAAPGFSPLLFRQGLTVTGPLPKEALKEVLLEKPSLLSSTSHLLGIKRPYRRRASGTECFWKYCV</sequence>
<keyword evidence="10" id="KW-1185">Reference proteome</keyword>
<dbReference type="GO" id="GO:0008217">
    <property type="term" value="P:regulation of blood pressure"/>
    <property type="evidence" value="ECO:0007669"/>
    <property type="project" value="InterPro"/>
</dbReference>
<evidence type="ECO:0000256" key="4">
    <source>
        <dbReference type="ARBA" id="ARBA00022685"/>
    </source>
</evidence>
<evidence type="ECO:0000313" key="9">
    <source>
        <dbReference type="EMBL" id="KAK1801842.1"/>
    </source>
</evidence>
<evidence type="ECO:0000256" key="8">
    <source>
        <dbReference type="RuleBase" id="RU000636"/>
    </source>
</evidence>
<dbReference type="EMBL" id="JAROKS010000008">
    <property type="protein sequence ID" value="KAK1801842.1"/>
    <property type="molecule type" value="Genomic_DNA"/>
</dbReference>
<keyword evidence="7" id="KW-1015">Disulfide bond</keyword>
<keyword evidence="6" id="KW-0732">Signal</keyword>
<keyword evidence="4" id="KW-0165">Cleavage on pair of basic residues</keyword>